<accession>A0A5J6MEY3</accession>
<feature type="domain" description="DUF4325" evidence="1">
    <location>
        <begin position="25"/>
        <end position="84"/>
    </location>
</feature>
<dbReference type="AlphaFoldDB" id="A0A5J6MEY3"/>
<evidence type="ECO:0000259" key="1">
    <source>
        <dbReference type="Pfam" id="PF14213"/>
    </source>
</evidence>
<gene>
    <name evidence="2" type="ORF">FRZ44_13300</name>
</gene>
<sequence length="106" mass="11785">MHDIAIARDFSEVPAGRFERDGPFSGEAFRERHLKPALSAGQAVVNLDGTEGYGSSFLEEAFGGLVRRGYFSASELHKRLKIVSRDQALVDEVWEYIDRAKNPSAN</sequence>
<dbReference type="EMBL" id="CP042906">
    <property type="protein sequence ID" value="QEX16038.1"/>
    <property type="molecule type" value="Genomic_DNA"/>
</dbReference>
<dbReference type="Pfam" id="PF14213">
    <property type="entry name" value="DUF4325"/>
    <property type="match status" value="1"/>
</dbReference>
<reference evidence="2 3" key="1">
    <citation type="submission" date="2019-08" db="EMBL/GenBank/DDBJ databases">
        <title>Hyperibacter terrae gen. nov., sp. nov. and Hyperibacter viscosus sp. nov., two new members in the family Rhodospirillaceae isolated from the rhizosphere of Hypericum perforatum.</title>
        <authorList>
            <person name="Noviana Z."/>
        </authorList>
    </citation>
    <scope>NUCLEOTIDE SEQUENCE [LARGE SCALE GENOMIC DNA]</scope>
    <source>
        <strain evidence="2 3">R5913</strain>
    </source>
</reference>
<keyword evidence="3" id="KW-1185">Reference proteome</keyword>
<dbReference type="KEGG" id="htq:FRZ44_13300"/>
<dbReference type="OrthoDB" id="1551124at2"/>
<proteinExistence type="predicted"/>
<evidence type="ECO:0000313" key="2">
    <source>
        <dbReference type="EMBL" id="QEX16038.1"/>
    </source>
</evidence>
<protein>
    <recommendedName>
        <fullName evidence="1">DUF4325 domain-containing protein</fullName>
    </recommendedName>
</protein>
<dbReference type="Proteomes" id="UP000326202">
    <property type="component" value="Chromosome"/>
</dbReference>
<evidence type="ECO:0000313" key="3">
    <source>
        <dbReference type="Proteomes" id="UP000326202"/>
    </source>
</evidence>
<dbReference type="RefSeq" id="WP_151176437.1">
    <property type="nucleotide sequence ID" value="NZ_CP042906.1"/>
</dbReference>
<name>A0A5J6MEY3_9PROT</name>
<dbReference type="InterPro" id="IPR025474">
    <property type="entry name" value="DUF4325"/>
</dbReference>
<organism evidence="2 3">
    <name type="scientific">Hypericibacter terrae</name>
    <dbReference type="NCBI Taxonomy" id="2602015"/>
    <lineage>
        <taxon>Bacteria</taxon>
        <taxon>Pseudomonadati</taxon>
        <taxon>Pseudomonadota</taxon>
        <taxon>Alphaproteobacteria</taxon>
        <taxon>Rhodospirillales</taxon>
        <taxon>Dongiaceae</taxon>
        <taxon>Hypericibacter</taxon>
    </lineage>
</organism>